<keyword evidence="3" id="KW-1185">Reference proteome</keyword>
<evidence type="ECO:0000256" key="1">
    <source>
        <dbReference type="SAM" id="MobiDB-lite"/>
    </source>
</evidence>
<proteinExistence type="predicted"/>
<evidence type="ECO:0000313" key="3">
    <source>
        <dbReference type="Proteomes" id="UP000566819"/>
    </source>
</evidence>
<protein>
    <submittedName>
        <fullName evidence="2">Uncharacterized protein</fullName>
    </submittedName>
</protein>
<organism evidence="2 3">
    <name type="scientific">Cudoniella acicularis</name>
    <dbReference type="NCBI Taxonomy" id="354080"/>
    <lineage>
        <taxon>Eukaryota</taxon>
        <taxon>Fungi</taxon>
        <taxon>Dikarya</taxon>
        <taxon>Ascomycota</taxon>
        <taxon>Pezizomycotina</taxon>
        <taxon>Leotiomycetes</taxon>
        <taxon>Helotiales</taxon>
        <taxon>Tricladiaceae</taxon>
        <taxon>Cudoniella</taxon>
    </lineage>
</organism>
<comment type="caution">
    <text evidence="2">The sequence shown here is derived from an EMBL/GenBank/DDBJ whole genome shotgun (WGS) entry which is preliminary data.</text>
</comment>
<dbReference type="Proteomes" id="UP000566819">
    <property type="component" value="Unassembled WGS sequence"/>
</dbReference>
<gene>
    <name evidence="2" type="ORF">G7Y89_g12798</name>
</gene>
<feature type="region of interest" description="Disordered" evidence="1">
    <location>
        <begin position="1"/>
        <end position="22"/>
    </location>
</feature>
<evidence type="ECO:0000313" key="2">
    <source>
        <dbReference type="EMBL" id="KAF4625369.1"/>
    </source>
</evidence>
<accession>A0A8H4R837</accession>
<name>A0A8H4R837_9HELO</name>
<dbReference type="AlphaFoldDB" id="A0A8H4R837"/>
<dbReference type="EMBL" id="JAAMPI010001397">
    <property type="protein sequence ID" value="KAF4625369.1"/>
    <property type="molecule type" value="Genomic_DNA"/>
</dbReference>
<reference evidence="2 3" key="1">
    <citation type="submission" date="2020-03" db="EMBL/GenBank/DDBJ databases">
        <title>Draft Genome Sequence of Cudoniella acicularis.</title>
        <authorList>
            <person name="Buettner E."/>
            <person name="Kellner H."/>
        </authorList>
    </citation>
    <scope>NUCLEOTIDE SEQUENCE [LARGE SCALE GENOMIC DNA]</scope>
    <source>
        <strain evidence="2 3">DSM 108380</strain>
    </source>
</reference>
<sequence length="105" mass="12084">MIRKESTRPPSTPFHETSGACHDDRDEAISSWNHSHTANQAGRIDIDPTRQNHVAKYHQHASNKLYIRPPMSLVAPNLYTCELGQTHSFGLVEIRYIVVYRLHYT</sequence>